<dbReference type="WBParaSite" id="BTMF_0000236701-mRNA-1">
    <property type="protein sequence ID" value="BTMF_0000236701-mRNA-1"/>
    <property type="gene ID" value="BTMF_0000236701"/>
</dbReference>
<protein>
    <submittedName>
        <fullName evidence="8">Protein kinase domain-containing protein</fullName>
    </submittedName>
</protein>
<evidence type="ECO:0000256" key="2">
    <source>
        <dbReference type="ARBA" id="ARBA00022741"/>
    </source>
</evidence>
<dbReference type="STRING" id="42155.A0A0R3Q7R3"/>
<dbReference type="InterPro" id="IPR050660">
    <property type="entry name" value="NEK_Ser/Thr_kinase"/>
</dbReference>
<dbReference type="InterPro" id="IPR011009">
    <property type="entry name" value="Kinase-like_dom_sf"/>
</dbReference>
<dbReference type="Gene3D" id="1.10.510.10">
    <property type="entry name" value="Transferase(Phosphotransferase) domain 1"/>
    <property type="match status" value="1"/>
</dbReference>
<organism evidence="8">
    <name type="scientific">Brugia timori</name>
    <dbReference type="NCBI Taxonomy" id="42155"/>
    <lineage>
        <taxon>Eukaryota</taxon>
        <taxon>Metazoa</taxon>
        <taxon>Ecdysozoa</taxon>
        <taxon>Nematoda</taxon>
        <taxon>Chromadorea</taxon>
        <taxon>Rhabditida</taxon>
        <taxon>Spirurina</taxon>
        <taxon>Spiruromorpha</taxon>
        <taxon>Filarioidea</taxon>
        <taxon>Onchocercidae</taxon>
        <taxon>Brugia</taxon>
    </lineage>
</organism>
<evidence type="ECO:0000256" key="3">
    <source>
        <dbReference type="ARBA" id="ARBA00022777"/>
    </source>
</evidence>
<keyword evidence="3" id="KW-0418">Kinase</keyword>
<sequence>MAALQSPFYGDKLNLYSLCKKIENCEYPPLPADIYSQQLRDLISRCICSNPSKRPDVAEVLNISEQMNAHFQSEGAKTVIRSHHRNRGDTDSSTGTVVTLTS</sequence>
<dbReference type="GO" id="GO:0004674">
    <property type="term" value="F:protein serine/threonine kinase activity"/>
    <property type="evidence" value="ECO:0007669"/>
    <property type="project" value="TreeGrafter"/>
</dbReference>
<evidence type="ECO:0000313" key="6">
    <source>
        <dbReference type="EMBL" id="VDO10865.1"/>
    </source>
</evidence>
<evidence type="ECO:0000313" key="7">
    <source>
        <dbReference type="Proteomes" id="UP000280834"/>
    </source>
</evidence>
<dbReference type="PANTHER" id="PTHR43671:SF92">
    <property type="entry name" value="SERINE_THREONINE-PROTEIN KINASE NEK10"/>
    <property type="match status" value="1"/>
</dbReference>
<name>A0A0R3Q7R3_9BILA</name>
<keyword evidence="4" id="KW-0067">ATP-binding</keyword>
<dbReference type="Proteomes" id="UP000280834">
    <property type="component" value="Unassembled WGS sequence"/>
</dbReference>
<dbReference type="SUPFAM" id="SSF56112">
    <property type="entry name" value="Protein kinase-like (PK-like)"/>
    <property type="match status" value="1"/>
</dbReference>
<keyword evidence="1" id="KW-0808">Transferase</keyword>
<proteinExistence type="predicted"/>
<feature type="compositionally biased region" description="Polar residues" evidence="5">
    <location>
        <begin position="91"/>
        <end position="102"/>
    </location>
</feature>
<evidence type="ECO:0000256" key="5">
    <source>
        <dbReference type="SAM" id="MobiDB-lite"/>
    </source>
</evidence>
<gene>
    <name evidence="6" type="ORF">BTMF_LOCUS1695</name>
</gene>
<keyword evidence="2" id="KW-0547">Nucleotide-binding</keyword>
<keyword evidence="7" id="KW-1185">Reference proteome</keyword>
<evidence type="ECO:0000256" key="1">
    <source>
        <dbReference type="ARBA" id="ARBA00022679"/>
    </source>
</evidence>
<dbReference type="EMBL" id="UZAG01001268">
    <property type="protein sequence ID" value="VDO10865.1"/>
    <property type="molecule type" value="Genomic_DNA"/>
</dbReference>
<accession>A0A0R3Q7R3</accession>
<reference evidence="6 7" key="2">
    <citation type="submission" date="2018-11" db="EMBL/GenBank/DDBJ databases">
        <authorList>
            <consortium name="Pathogen Informatics"/>
        </authorList>
    </citation>
    <scope>NUCLEOTIDE SEQUENCE [LARGE SCALE GENOMIC DNA]</scope>
</reference>
<evidence type="ECO:0000256" key="4">
    <source>
        <dbReference type="ARBA" id="ARBA00022840"/>
    </source>
</evidence>
<reference evidence="8" key="1">
    <citation type="submission" date="2017-02" db="UniProtKB">
        <authorList>
            <consortium name="WormBaseParasite"/>
        </authorList>
    </citation>
    <scope>IDENTIFICATION</scope>
</reference>
<feature type="region of interest" description="Disordered" evidence="5">
    <location>
        <begin position="75"/>
        <end position="102"/>
    </location>
</feature>
<evidence type="ECO:0000313" key="8">
    <source>
        <dbReference type="WBParaSite" id="BTMF_0000236701-mRNA-1"/>
    </source>
</evidence>
<dbReference type="PANTHER" id="PTHR43671">
    <property type="entry name" value="SERINE/THREONINE-PROTEIN KINASE NEK"/>
    <property type="match status" value="1"/>
</dbReference>
<dbReference type="AlphaFoldDB" id="A0A0R3Q7R3"/>
<dbReference type="GO" id="GO:0005524">
    <property type="term" value="F:ATP binding"/>
    <property type="evidence" value="ECO:0007669"/>
    <property type="project" value="UniProtKB-KW"/>
</dbReference>